<protein>
    <submittedName>
        <fullName evidence="1">Uncharacterized protein</fullName>
    </submittedName>
</protein>
<gene>
    <name evidence="1" type="ORF">PM10SUCC1_38700</name>
</gene>
<evidence type="ECO:0000313" key="2">
    <source>
        <dbReference type="Proteomes" id="UP001144471"/>
    </source>
</evidence>
<proteinExistence type="predicted"/>
<dbReference type="RefSeq" id="WP_281838177.1">
    <property type="nucleotide sequence ID" value="NZ_BSDY01000051.1"/>
</dbReference>
<organism evidence="1 2">
    <name type="scientific">Propionigenium maris DSM 9537</name>
    <dbReference type="NCBI Taxonomy" id="1123000"/>
    <lineage>
        <taxon>Bacteria</taxon>
        <taxon>Fusobacteriati</taxon>
        <taxon>Fusobacteriota</taxon>
        <taxon>Fusobacteriia</taxon>
        <taxon>Fusobacteriales</taxon>
        <taxon>Fusobacteriaceae</taxon>
        <taxon>Propionigenium</taxon>
    </lineage>
</organism>
<name>A0A9W6GQE7_9FUSO</name>
<accession>A0A9W6GQE7</accession>
<evidence type="ECO:0000313" key="1">
    <source>
        <dbReference type="EMBL" id="GLI58356.1"/>
    </source>
</evidence>
<reference evidence="1" key="1">
    <citation type="submission" date="2022-12" db="EMBL/GenBank/DDBJ databases">
        <title>Reference genome sequencing for broad-spectrum identification of bacterial and archaeal isolates by mass spectrometry.</title>
        <authorList>
            <person name="Sekiguchi Y."/>
            <person name="Tourlousse D.M."/>
        </authorList>
    </citation>
    <scope>NUCLEOTIDE SEQUENCE</scope>
    <source>
        <strain evidence="1">10succ1</strain>
    </source>
</reference>
<dbReference type="EMBL" id="BSDY01000051">
    <property type="protein sequence ID" value="GLI58356.1"/>
    <property type="molecule type" value="Genomic_DNA"/>
</dbReference>
<keyword evidence="2" id="KW-1185">Reference proteome</keyword>
<sequence length="85" mass="10165">MKRLILVAMIVLGSISYSRDLDYRGRNEFMEVSAEIITTEDKVSRMSSGEISLKKNWYLNERDRNFERYSNFHRDLENQDRGNQK</sequence>
<comment type="caution">
    <text evidence="1">The sequence shown here is derived from an EMBL/GenBank/DDBJ whole genome shotgun (WGS) entry which is preliminary data.</text>
</comment>
<dbReference type="Proteomes" id="UP001144471">
    <property type="component" value="Unassembled WGS sequence"/>
</dbReference>
<dbReference type="AlphaFoldDB" id="A0A9W6GQE7"/>